<evidence type="ECO:0000256" key="1">
    <source>
        <dbReference type="SAM" id="MobiDB-lite"/>
    </source>
</evidence>
<sequence length="265" mass="31873">MELQDFPLPPHETLPTMYDLPSELPGEPGLPDEFHRLQADLLSQTCRPANWPLDQVFTACDLNLYYDPHHPRWYKRPDWFVTLGVSRAARQEILRWSYVIWQEGRSPSIVMELLSPGTEAEDLGQTLREINQPPTKWEVYEQFLRIPYYVVYDRYHNQLRVFRLEGFRYRELELPQPRHWLEDMGLGLGLWQGRFQGTEGLWLRWYDQDNHWLPTDAEQTEQERQRAEQEHQRAEQEHQRAEQERQRAERLAEQLRQLGGDPDRL</sequence>
<dbReference type="CDD" id="cd06260">
    <property type="entry name" value="DUF820-like"/>
    <property type="match status" value="1"/>
</dbReference>
<organism evidence="3 4">
    <name type="scientific">Halomicronema hongdechloris C2206</name>
    <dbReference type="NCBI Taxonomy" id="1641165"/>
    <lineage>
        <taxon>Bacteria</taxon>
        <taxon>Bacillati</taxon>
        <taxon>Cyanobacteriota</taxon>
        <taxon>Cyanophyceae</taxon>
        <taxon>Nodosilineales</taxon>
        <taxon>Nodosilineaceae</taxon>
        <taxon>Halomicronema</taxon>
    </lineage>
</organism>
<dbReference type="SUPFAM" id="SSF52980">
    <property type="entry name" value="Restriction endonuclease-like"/>
    <property type="match status" value="1"/>
</dbReference>
<feature type="domain" description="Putative restriction endonuclease" evidence="2">
    <location>
        <begin position="29"/>
        <end position="191"/>
    </location>
</feature>
<proteinExistence type="predicted"/>
<dbReference type="STRING" id="1641165.XM38_05865"/>
<dbReference type="PANTHER" id="PTHR33352:SF3">
    <property type="entry name" value="SLR1612 PROTEIN"/>
    <property type="match status" value="1"/>
</dbReference>
<dbReference type="InterPro" id="IPR012296">
    <property type="entry name" value="Nuclease_put_TT1808"/>
</dbReference>
<protein>
    <recommendedName>
        <fullName evidence="2">Putative restriction endonuclease domain-containing protein</fullName>
    </recommendedName>
</protein>
<gene>
    <name evidence="3" type="ORF">XM38_035130</name>
</gene>
<dbReference type="PANTHER" id="PTHR33352">
    <property type="entry name" value="SLR1095 PROTEIN"/>
    <property type="match status" value="1"/>
</dbReference>
<dbReference type="EMBL" id="CP021983">
    <property type="protein sequence ID" value="ASC72555.1"/>
    <property type="molecule type" value="Genomic_DNA"/>
</dbReference>
<name>A0A1Z3HQI7_9CYAN</name>
<evidence type="ECO:0000313" key="4">
    <source>
        <dbReference type="Proteomes" id="UP000191901"/>
    </source>
</evidence>
<dbReference type="Pfam" id="PF05685">
    <property type="entry name" value="Uma2"/>
    <property type="match status" value="1"/>
</dbReference>
<dbReference type="InterPro" id="IPR011335">
    <property type="entry name" value="Restrct_endonuc-II-like"/>
</dbReference>
<dbReference type="OrthoDB" id="510080at2"/>
<keyword evidence="4" id="KW-1185">Reference proteome</keyword>
<dbReference type="Gene3D" id="3.90.1570.10">
    <property type="entry name" value="tt1808, chain A"/>
    <property type="match status" value="1"/>
</dbReference>
<feature type="compositionally biased region" description="Basic and acidic residues" evidence="1">
    <location>
        <begin position="221"/>
        <end position="253"/>
    </location>
</feature>
<accession>A0A1Z3HQI7</accession>
<dbReference type="Proteomes" id="UP000191901">
    <property type="component" value="Chromosome"/>
</dbReference>
<dbReference type="InterPro" id="IPR008538">
    <property type="entry name" value="Uma2"/>
</dbReference>
<dbReference type="AlphaFoldDB" id="A0A1Z3HQI7"/>
<dbReference type="KEGG" id="hhg:XM38_035130"/>
<feature type="region of interest" description="Disordered" evidence="1">
    <location>
        <begin position="217"/>
        <end position="265"/>
    </location>
</feature>
<reference evidence="3 4" key="1">
    <citation type="journal article" date="2016" name="Biochim. Biophys. Acta">
        <title>Characterization of red-shifted phycobilisomes isolated from the chlorophyll f-containing cyanobacterium Halomicronema hongdechloris.</title>
        <authorList>
            <person name="Li Y."/>
            <person name="Lin Y."/>
            <person name="Garvey C.J."/>
            <person name="Birch D."/>
            <person name="Corkery R.W."/>
            <person name="Loughlin P.C."/>
            <person name="Scheer H."/>
            <person name="Willows R.D."/>
            <person name="Chen M."/>
        </authorList>
    </citation>
    <scope>NUCLEOTIDE SEQUENCE [LARGE SCALE GENOMIC DNA]</scope>
    <source>
        <strain evidence="3 4">C2206</strain>
    </source>
</reference>
<dbReference type="RefSeq" id="WP_080806661.1">
    <property type="nucleotide sequence ID" value="NZ_CP021983.2"/>
</dbReference>
<evidence type="ECO:0000259" key="2">
    <source>
        <dbReference type="Pfam" id="PF05685"/>
    </source>
</evidence>
<evidence type="ECO:0000313" key="3">
    <source>
        <dbReference type="EMBL" id="ASC72555.1"/>
    </source>
</evidence>